<feature type="domain" description="NmrA-like" evidence="3">
    <location>
        <begin position="7"/>
        <end position="231"/>
    </location>
</feature>
<dbReference type="eggNOG" id="ENOG502S12R">
    <property type="taxonomic scope" value="Eukaryota"/>
</dbReference>
<evidence type="ECO:0000256" key="2">
    <source>
        <dbReference type="ARBA" id="ARBA00023002"/>
    </source>
</evidence>
<evidence type="ECO:0000256" key="1">
    <source>
        <dbReference type="ARBA" id="ARBA00022857"/>
    </source>
</evidence>
<gene>
    <name evidence="4" type="ORF">A1O3_03005</name>
</gene>
<dbReference type="InterPro" id="IPR008030">
    <property type="entry name" value="NmrA-like"/>
</dbReference>
<dbReference type="RefSeq" id="XP_007731335.1">
    <property type="nucleotide sequence ID" value="XM_007733145.1"/>
</dbReference>
<dbReference type="Proteomes" id="UP000019478">
    <property type="component" value="Unassembled WGS sequence"/>
</dbReference>
<protein>
    <recommendedName>
        <fullName evidence="3">NmrA-like domain-containing protein</fullName>
    </recommendedName>
</protein>
<dbReference type="InterPro" id="IPR051609">
    <property type="entry name" value="NmrA/Isoflavone_reductase-like"/>
</dbReference>
<keyword evidence="1" id="KW-0521">NADP</keyword>
<evidence type="ECO:0000313" key="4">
    <source>
        <dbReference type="EMBL" id="EXJ89938.1"/>
    </source>
</evidence>
<dbReference type="Gene3D" id="3.90.25.10">
    <property type="entry name" value="UDP-galactose 4-epimerase, domain 1"/>
    <property type="match status" value="1"/>
</dbReference>
<dbReference type="GeneID" id="19167135"/>
<dbReference type="AlphaFoldDB" id="W9YBS1"/>
<reference evidence="4 5" key="1">
    <citation type="submission" date="2013-03" db="EMBL/GenBank/DDBJ databases">
        <title>The Genome Sequence of Capronia epimyces CBS 606.96.</title>
        <authorList>
            <consortium name="The Broad Institute Genomics Platform"/>
            <person name="Cuomo C."/>
            <person name="de Hoog S."/>
            <person name="Gorbushina A."/>
            <person name="Walker B."/>
            <person name="Young S.K."/>
            <person name="Zeng Q."/>
            <person name="Gargeya S."/>
            <person name="Fitzgerald M."/>
            <person name="Haas B."/>
            <person name="Abouelleil A."/>
            <person name="Allen A.W."/>
            <person name="Alvarado L."/>
            <person name="Arachchi H.M."/>
            <person name="Berlin A.M."/>
            <person name="Chapman S.B."/>
            <person name="Gainer-Dewar J."/>
            <person name="Goldberg J."/>
            <person name="Griggs A."/>
            <person name="Gujja S."/>
            <person name="Hansen M."/>
            <person name="Howarth C."/>
            <person name="Imamovic A."/>
            <person name="Ireland A."/>
            <person name="Larimer J."/>
            <person name="McCowan C."/>
            <person name="Murphy C."/>
            <person name="Pearson M."/>
            <person name="Poon T.W."/>
            <person name="Priest M."/>
            <person name="Roberts A."/>
            <person name="Saif S."/>
            <person name="Shea T."/>
            <person name="Sisk P."/>
            <person name="Sykes S."/>
            <person name="Wortman J."/>
            <person name="Nusbaum C."/>
            <person name="Birren B."/>
        </authorList>
    </citation>
    <scope>NUCLEOTIDE SEQUENCE [LARGE SCALE GENOMIC DNA]</scope>
    <source>
        <strain evidence="4 5">CBS 606.96</strain>
    </source>
</reference>
<organism evidence="4 5">
    <name type="scientific">Capronia epimyces CBS 606.96</name>
    <dbReference type="NCBI Taxonomy" id="1182542"/>
    <lineage>
        <taxon>Eukaryota</taxon>
        <taxon>Fungi</taxon>
        <taxon>Dikarya</taxon>
        <taxon>Ascomycota</taxon>
        <taxon>Pezizomycotina</taxon>
        <taxon>Eurotiomycetes</taxon>
        <taxon>Chaetothyriomycetidae</taxon>
        <taxon>Chaetothyriales</taxon>
        <taxon>Herpotrichiellaceae</taxon>
        <taxon>Capronia</taxon>
    </lineage>
</organism>
<dbReference type="Pfam" id="PF05368">
    <property type="entry name" value="NmrA"/>
    <property type="match status" value="1"/>
</dbReference>
<dbReference type="InterPro" id="IPR045312">
    <property type="entry name" value="PCBER-like"/>
</dbReference>
<dbReference type="CDD" id="cd05259">
    <property type="entry name" value="PCBER_SDR_a"/>
    <property type="match status" value="1"/>
</dbReference>
<comment type="caution">
    <text evidence="4">The sequence shown here is derived from an EMBL/GenBank/DDBJ whole genome shotgun (WGS) entry which is preliminary data.</text>
</comment>
<evidence type="ECO:0000313" key="5">
    <source>
        <dbReference type="Proteomes" id="UP000019478"/>
    </source>
</evidence>
<proteinExistence type="predicted"/>
<dbReference type="EMBL" id="AMGY01000002">
    <property type="protein sequence ID" value="EXJ89938.1"/>
    <property type="molecule type" value="Genomic_DNA"/>
</dbReference>
<dbReference type="STRING" id="1182542.W9YBS1"/>
<dbReference type="HOGENOM" id="CLU_044876_3_3_1"/>
<keyword evidence="2" id="KW-0560">Oxidoreductase</keyword>
<dbReference type="OrthoDB" id="9974981at2759"/>
<dbReference type="GO" id="GO:0016491">
    <property type="term" value="F:oxidoreductase activity"/>
    <property type="evidence" value="ECO:0007669"/>
    <property type="project" value="UniProtKB-KW"/>
</dbReference>
<keyword evidence="5" id="KW-1185">Reference proteome</keyword>
<dbReference type="InterPro" id="IPR036291">
    <property type="entry name" value="NAD(P)-bd_dom_sf"/>
</dbReference>
<name>W9YBS1_9EURO</name>
<evidence type="ECO:0000259" key="3">
    <source>
        <dbReference type="Pfam" id="PF05368"/>
    </source>
</evidence>
<sequence>MVSSPIQNVIVIGASGNVGPSIVKALQSDASFSLSILARQSSSASYPSGVPVHRVDDSYPEKEVLNAFRGQDAVVCALSLQILLQQIKFIDLAVEAGVRWFIPAEFGANNAGHGHGEKIPPHDAKEAVHEHLVRMQSKGLSWTAIATGPFIDWGIANGFLGFDLQARRAKIYDTGDEIWTGTKVSTIGVAVARLLRKPDQVKNQYIHIYSVRTSQNQILAALEAVTAKVTEAATTTNSQSAWEVERVTMEDEIARGRKMMEDGNRLGAVPLILSYFFRPGMGPDYSRDVEAANALLDLPTERIEDIVGEVVTVKG</sequence>
<dbReference type="PANTHER" id="PTHR47706:SF9">
    <property type="entry name" value="NMRA-LIKE DOMAIN-CONTAINING PROTEIN-RELATED"/>
    <property type="match status" value="1"/>
</dbReference>
<dbReference type="SUPFAM" id="SSF51735">
    <property type="entry name" value="NAD(P)-binding Rossmann-fold domains"/>
    <property type="match status" value="1"/>
</dbReference>
<accession>W9YBS1</accession>
<dbReference type="Gene3D" id="3.40.50.720">
    <property type="entry name" value="NAD(P)-binding Rossmann-like Domain"/>
    <property type="match status" value="1"/>
</dbReference>
<dbReference type="PANTHER" id="PTHR47706">
    <property type="entry name" value="NMRA-LIKE FAMILY PROTEIN"/>
    <property type="match status" value="1"/>
</dbReference>